<dbReference type="EMBL" id="CP020919">
    <property type="protein sequence ID" value="AWG26976.1"/>
    <property type="molecule type" value="Genomic_DNA"/>
</dbReference>
<organism evidence="1 2">
    <name type="scientific">Flavobacterium kingsejongi</name>
    <dbReference type="NCBI Taxonomy" id="1678728"/>
    <lineage>
        <taxon>Bacteria</taxon>
        <taxon>Pseudomonadati</taxon>
        <taxon>Bacteroidota</taxon>
        <taxon>Flavobacteriia</taxon>
        <taxon>Flavobacteriales</taxon>
        <taxon>Flavobacteriaceae</taxon>
        <taxon>Flavobacterium</taxon>
    </lineage>
</organism>
<sequence length="191" mass="22698">MNKYIFIFYLCVLFGCKSEIKKEIEVHQNTQELIHEKLKIDTTISVFPNVVNGFYYCDLVKSTGFKLIKPKPYYVPNTDSLSYHFNIDKDTIVFSYQFSATKEGEDRKIIMSGKPLHLKRIFIKDSIEFNFTGFMSDYRNAKLYSNKNFILIKSQPTQWTGLINQYEFYQLIDRSKKIAYEFFVNEYYGCE</sequence>
<dbReference type="OrthoDB" id="1523860at2"/>
<reference evidence="1 2" key="1">
    <citation type="submission" date="2017-04" db="EMBL/GenBank/DDBJ databases">
        <title>Complete genome sequence of Flavobacterium kingsejong AJ004.</title>
        <authorList>
            <person name="Lee P.C."/>
        </authorList>
    </citation>
    <scope>NUCLEOTIDE SEQUENCE [LARGE SCALE GENOMIC DNA]</scope>
    <source>
        <strain evidence="1 2">AJ004</strain>
    </source>
</reference>
<protein>
    <recommendedName>
        <fullName evidence="3">Lipoprotein</fullName>
    </recommendedName>
</protein>
<name>A0A2S1LTL8_9FLAO</name>
<dbReference type="Proteomes" id="UP000244677">
    <property type="component" value="Chromosome"/>
</dbReference>
<evidence type="ECO:0000313" key="1">
    <source>
        <dbReference type="EMBL" id="AWG26976.1"/>
    </source>
</evidence>
<proteinExistence type="predicted"/>
<gene>
    <name evidence="1" type="ORF">FK004_17920</name>
</gene>
<dbReference type="PROSITE" id="PS51257">
    <property type="entry name" value="PROKAR_LIPOPROTEIN"/>
    <property type="match status" value="1"/>
</dbReference>
<keyword evidence="2" id="KW-1185">Reference proteome</keyword>
<dbReference type="AlphaFoldDB" id="A0A2S1LTL8"/>
<dbReference type="RefSeq" id="WP_108738472.1">
    <property type="nucleotide sequence ID" value="NZ_CP020919.1"/>
</dbReference>
<evidence type="ECO:0008006" key="3">
    <source>
        <dbReference type="Google" id="ProtNLM"/>
    </source>
</evidence>
<accession>A0A2S1LTL8</accession>
<dbReference type="KEGG" id="fki:FK004_17920"/>
<evidence type="ECO:0000313" key="2">
    <source>
        <dbReference type="Proteomes" id="UP000244677"/>
    </source>
</evidence>